<dbReference type="Pfam" id="PF08885">
    <property type="entry name" value="GSCFA"/>
    <property type="match status" value="1"/>
</dbReference>
<dbReference type="Proteomes" id="UP000245137">
    <property type="component" value="Unassembled WGS sequence"/>
</dbReference>
<feature type="domain" description="GSCFA" evidence="1">
    <location>
        <begin position="42"/>
        <end position="312"/>
    </location>
</feature>
<accession>A0A2U1SVW4</accession>
<name>A0A2U1SVW4_METSR</name>
<proteinExistence type="predicted"/>
<evidence type="ECO:0000313" key="2">
    <source>
        <dbReference type="EMBL" id="PWB95764.1"/>
    </source>
</evidence>
<dbReference type="OrthoDB" id="369216at2"/>
<evidence type="ECO:0000313" key="3">
    <source>
        <dbReference type="Proteomes" id="UP000245137"/>
    </source>
</evidence>
<protein>
    <submittedName>
        <fullName evidence="2">GSCFA domain-containing protein</fullName>
    </submittedName>
</protein>
<keyword evidence="3" id="KW-1185">Reference proteome</keyword>
<sequence length="353" mass="40036">MAEHPYSSLPDHRFWRKAVTQTPPFAIDPILSTPFKISLRDKVATAGSCFAQEIAQKLKASGYHYYLAEQPPEGMSAAEAERRNYSMYSCRYGNLYTTTALLQLFDRAYGKFQPELVHWVRQEDGRIVDPFRPSIEPDGYDSIEDMLAERERHFAAVRKMFETMDVFIFTFGHTESWRCHDGAVLQQAPGVAGGVWNPAVFDFHNMTVSEVVRDFLASVDRIRSVNPNSRIILSVSPVGIIATYENRHVLESNSAIKAILRAAADEVVRSRPNIAYFPSYDVATAPPNVARFYRDDVRRINSFGIGQTMRLFFDHFTEREAQTAKIEPLKFDVAAEAESNSRIVCDEEAIETA</sequence>
<dbReference type="InterPro" id="IPR014982">
    <property type="entry name" value="GSCFA"/>
</dbReference>
<comment type="caution">
    <text evidence="2">The sequence shown here is derived from an EMBL/GenBank/DDBJ whole genome shotgun (WGS) entry which is preliminary data.</text>
</comment>
<gene>
    <name evidence="2" type="ORF">C5689_01280</name>
</gene>
<dbReference type="RefSeq" id="WP_108915440.1">
    <property type="nucleotide sequence ID" value="NZ_BGJY01000001.1"/>
</dbReference>
<dbReference type="EMBL" id="PUIV01000001">
    <property type="protein sequence ID" value="PWB95764.1"/>
    <property type="molecule type" value="Genomic_DNA"/>
</dbReference>
<evidence type="ECO:0000259" key="1">
    <source>
        <dbReference type="Pfam" id="PF08885"/>
    </source>
</evidence>
<dbReference type="AlphaFoldDB" id="A0A2U1SVW4"/>
<reference evidence="2 3" key="1">
    <citation type="journal article" date="2018" name="Appl. Microbiol. Biotechnol.">
        <title>Co-cultivation of the strictly anaerobic methanogen Methanosarcina barkeri with aerobic methanotrophs in an oxygen-limited membrane bioreactor.</title>
        <authorList>
            <person name="In 't Zandt M.H."/>
            <person name="van den Bosch T.J.M."/>
            <person name="Rijkers R."/>
            <person name="van Kessel M.A.H.J."/>
            <person name="Jetten M.S.M."/>
            <person name="Welte C.U."/>
        </authorList>
    </citation>
    <scope>NUCLEOTIDE SEQUENCE [LARGE SCALE GENOMIC DNA]</scope>
    <source>
        <strain evidence="2 3">DSM 17706</strain>
    </source>
</reference>
<organism evidence="2 3">
    <name type="scientific">Methylosinus sporium</name>
    <dbReference type="NCBI Taxonomy" id="428"/>
    <lineage>
        <taxon>Bacteria</taxon>
        <taxon>Pseudomonadati</taxon>
        <taxon>Pseudomonadota</taxon>
        <taxon>Alphaproteobacteria</taxon>
        <taxon>Hyphomicrobiales</taxon>
        <taxon>Methylocystaceae</taxon>
        <taxon>Methylosinus</taxon>
    </lineage>
</organism>